<dbReference type="SUPFAM" id="SSF52467">
    <property type="entry name" value="DHS-like NAD/FAD-binding domain"/>
    <property type="match status" value="1"/>
</dbReference>
<dbReference type="CDD" id="cd02009">
    <property type="entry name" value="TPP_SHCHC_synthase"/>
    <property type="match status" value="1"/>
</dbReference>
<organism evidence="11 12">
    <name type="scientific">Oceanobacillus zhaokaii</name>
    <dbReference type="NCBI Taxonomy" id="2052660"/>
    <lineage>
        <taxon>Bacteria</taxon>
        <taxon>Bacillati</taxon>
        <taxon>Bacillota</taxon>
        <taxon>Bacilli</taxon>
        <taxon>Bacillales</taxon>
        <taxon>Bacillaceae</taxon>
        <taxon>Oceanobacillus</taxon>
    </lineage>
</organism>
<dbReference type="Pfam" id="PF02776">
    <property type="entry name" value="TPP_enzyme_N"/>
    <property type="match status" value="1"/>
</dbReference>
<feature type="domain" description="Thiamine pyrophosphate enzyme N-terminal TPP-binding" evidence="9">
    <location>
        <begin position="13"/>
        <end position="124"/>
    </location>
</feature>
<comment type="similarity">
    <text evidence="7">Belongs to the TPP enzyme family. MenD subfamily.</text>
</comment>
<keyword evidence="4 7" id="KW-0460">Magnesium</keyword>
<dbReference type="PANTHER" id="PTHR42916:SF1">
    <property type="entry name" value="PROTEIN PHYLLO, CHLOROPLASTIC"/>
    <property type="match status" value="1"/>
</dbReference>
<dbReference type="EC" id="2.2.1.9" evidence="7"/>
<dbReference type="NCBIfam" id="TIGR00173">
    <property type="entry name" value="menD"/>
    <property type="match status" value="1"/>
</dbReference>
<dbReference type="KEGG" id="ocn:CUC15_13255"/>
<keyword evidence="5 7" id="KW-0786">Thiamine pyrophosphate</keyword>
<dbReference type="GO" id="GO:0030976">
    <property type="term" value="F:thiamine pyrophosphate binding"/>
    <property type="evidence" value="ECO:0007669"/>
    <property type="project" value="UniProtKB-UniRule"/>
</dbReference>
<dbReference type="GO" id="GO:0030145">
    <property type="term" value="F:manganese ion binding"/>
    <property type="evidence" value="ECO:0007669"/>
    <property type="project" value="UniProtKB-UniRule"/>
</dbReference>
<evidence type="ECO:0000313" key="11">
    <source>
        <dbReference type="EMBL" id="AXI09834.1"/>
    </source>
</evidence>
<feature type="domain" description="Menaquinone biosynthesis protein MenD middle" evidence="10">
    <location>
        <begin position="224"/>
        <end position="406"/>
    </location>
</feature>
<name>A0A345PIK4_9BACI</name>
<dbReference type="Pfam" id="PF02775">
    <property type="entry name" value="TPP_enzyme_C"/>
    <property type="match status" value="1"/>
</dbReference>
<evidence type="ECO:0000256" key="6">
    <source>
        <dbReference type="ARBA" id="ARBA00023211"/>
    </source>
</evidence>
<dbReference type="AlphaFoldDB" id="A0A345PIK4"/>
<dbReference type="Pfam" id="PF16582">
    <property type="entry name" value="TPP_enzyme_M_2"/>
    <property type="match status" value="1"/>
</dbReference>
<evidence type="ECO:0000256" key="5">
    <source>
        <dbReference type="ARBA" id="ARBA00023052"/>
    </source>
</evidence>
<comment type="catalytic activity">
    <reaction evidence="7">
        <text>isochorismate + 2-oxoglutarate + H(+) = 5-enolpyruvoyl-6-hydroxy-2-succinyl-cyclohex-3-ene-1-carboxylate + CO2</text>
        <dbReference type="Rhea" id="RHEA:25593"/>
        <dbReference type="ChEBI" id="CHEBI:15378"/>
        <dbReference type="ChEBI" id="CHEBI:16526"/>
        <dbReference type="ChEBI" id="CHEBI:16810"/>
        <dbReference type="ChEBI" id="CHEBI:29780"/>
        <dbReference type="ChEBI" id="CHEBI:58818"/>
        <dbReference type="EC" id="2.2.1.9"/>
    </reaction>
</comment>
<feature type="domain" description="Thiamine pyrophosphate enzyme TPP-binding" evidence="8">
    <location>
        <begin position="442"/>
        <end position="556"/>
    </location>
</feature>
<dbReference type="HAMAP" id="MF_01659">
    <property type="entry name" value="MenD"/>
    <property type="match status" value="1"/>
</dbReference>
<evidence type="ECO:0000259" key="8">
    <source>
        <dbReference type="Pfam" id="PF02775"/>
    </source>
</evidence>
<keyword evidence="2 7" id="KW-0808">Transferase</keyword>
<evidence type="ECO:0000256" key="7">
    <source>
        <dbReference type="HAMAP-Rule" id="MF_01659"/>
    </source>
</evidence>
<dbReference type="InterPro" id="IPR029035">
    <property type="entry name" value="DHS-like_NAD/FAD-binding_dom"/>
</dbReference>
<dbReference type="PIRSF" id="PIRSF004983">
    <property type="entry name" value="MenD"/>
    <property type="match status" value="1"/>
</dbReference>
<evidence type="ECO:0000256" key="3">
    <source>
        <dbReference type="ARBA" id="ARBA00022723"/>
    </source>
</evidence>
<dbReference type="InterPro" id="IPR029061">
    <property type="entry name" value="THDP-binding"/>
</dbReference>
<keyword evidence="3 7" id="KW-0479">Metal-binding</keyword>
<comment type="cofactor">
    <cofactor evidence="7">
        <name>Mg(2+)</name>
        <dbReference type="ChEBI" id="CHEBI:18420"/>
    </cofactor>
    <cofactor evidence="7">
        <name>Mn(2+)</name>
        <dbReference type="ChEBI" id="CHEBI:29035"/>
    </cofactor>
</comment>
<dbReference type="UniPathway" id="UPA00079"/>
<keyword evidence="1 7" id="KW-0474">Menaquinone biosynthesis</keyword>
<keyword evidence="12" id="KW-1185">Reference proteome</keyword>
<dbReference type="Gene3D" id="3.40.50.970">
    <property type="match status" value="2"/>
</dbReference>
<evidence type="ECO:0000259" key="9">
    <source>
        <dbReference type="Pfam" id="PF02776"/>
    </source>
</evidence>
<evidence type="ECO:0000256" key="4">
    <source>
        <dbReference type="ARBA" id="ARBA00022842"/>
    </source>
</evidence>
<evidence type="ECO:0000256" key="1">
    <source>
        <dbReference type="ARBA" id="ARBA00022428"/>
    </source>
</evidence>
<comment type="function">
    <text evidence="7">Catalyzes the thiamine diphosphate-dependent decarboxylation of 2-oxoglutarate and the subsequent addition of the resulting succinic semialdehyde-thiamine pyrophosphate anion to isochorismate to yield 2-succinyl-5-enolpyruvyl-6-hydroxy-3-cyclohexene-1-carboxylate (SEPHCHC).</text>
</comment>
<reference evidence="12" key="1">
    <citation type="submission" date="2017-11" db="EMBL/GenBank/DDBJ databases">
        <authorList>
            <person name="Zhu W."/>
        </authorList>
    </citation>
    <scope>NUCLEOTIDE SEQUENCE [LARGE SCALE GENOMIC DNA]</scope>
    <source>
        <strain evidence="12">160</strain>
    </source>
</reference>
<dbReference type="SUPFAM" id="SSF52518">
    <property type="entry name" value="Thiamin diphosphate-binding fold (THDP-binding)"/>
    <property type="match status" value="2"/>
</dbReference>
<dbReference type="GO" id="GO:0000287">
    <property type="term" value="F:magnesium ion binding"/>
    <property type="evidence" value="ECO:0007669"/>
    <property type="project" value="UniProtKB-UniRule"/>
</dbReference>
<comment type="pathway">
    <text evidence="7">Quinol/quinone metabolism; 1,4-dihydroxy-2-naphthoate biosynthesis; 1,4-dihydroxy-2-naphthoate from chorismate: step 2/7.</text>
</comment>
<dbReference type="PANTHER" id="PTHR42916">
    <property type="entry name" value="2-SUCCINYL-5-ENOLPYRUVYL-6-HYDROXY-3-CYCLOHEXENE-1-CARBOXYLATE SYNTHASE"/>
    <property type="match status" value="1"/>
</dbReference>
<dbReference type="InterPro" id="IPR032264">
    <property type="entry name" value="MenD_middle"/>
</dbReference>
<accession>A0A345PIK4</accession>
<sequence>MEHTEILTRYTANFVDELVKSGITDVVISPGSRSTPLALTFTEHPSIKEWVIIDERSAAFFALGIAKQTKQAVALICTSGTAAANYFPAIVESHYSRVPLIVITADRPHELRGVGAPQAIEQVKLYGDYVKEFHEMALPEGTPEMLNYVRNKAAHAVYIAQEGNPGPVHLNFPLREPLNPDFSLEAIWEPTGYGNYERIYQESLDGRKRLTTTQIQLLIEKLQSKKKGVIVCGPQVDDDFADAITALAAKWGLPILADPLSQVRSGKHDKNNIIESYDAFLRNATIRKQLKPEFIIRFGAMPVSKAYLFYLKENKDVMQFTIENSAGYREPTGNITEFIFADAVSLCKDLLSQSPEIGFDEKWLQAWQDMNHIAKKHLLADVEDKITEGEAVRALVDVTPESSSVYVANSMPIRDFDTFMLTTDKSFTVLANRGANGIDGLLSSGIGAATAGNPVTIVSGDLSFFHDMNGLLAAKHYQLNVTILLINNNGGGIFSFLSQANDKKHFEALFGTPLNIDFKHAVNMYGGKYILAKTEAELKELLKKSYQENGLHVIEIQTDRTDNVDWHRGKWLAIEQEILKGKE</sequence>
<dbReference type="OrthoDB" id="9791859at2"/>
<dbReference type="EMBL" id="CP024848">
    <property type="protein sequence ID" value="AXI09834.1"/>
    <property type="molecule type" value="Genomic_DNA"/>
</dbReference>
<evidence type="ECO:0000313" key="12">
    <source>
        <dbReference type="Proteomes" id="UP000253908"/>
    </source>
</evidence>
<comment type="pathway">
    <text evidence="7">Quinol/quinone metabolism; menaquinone biosynthesis.</text>
</comment>
<dbReference type="GO" id="GO:0070204">
    <property type="term" value="F:2-succinyl-5-enolpyruvyl-6-hydroxy-3-cyclohexene-1-carboxylic-acid synthase activity"/>
    <property type="evidence" value="ECO:0007669"/>
    <property type="project" value="UniProtKB-UniRule"/>
</dbReference>
<dbReference type="RefSeq" id="WP_114917121.1">
    <property type="nucleotide sequence ID" value="NZ_CP024848.1"/>
</dbReference>
<evidence type="ECO:0000256" key="2">
    <source>
        <dbReference type="ARBA" id="ARBA00022679"/>
    </source>
</evidence>
<dbReference type="InterPro" id="IPR004433">
    <property type="entry name" value="MenaQ_synth_MenD"/>
</dbReference>
<keyword evidence="6 7" id="KW-0464">Manganese</keyword>
<comment type="subunit">
    <text evidence="7">Homodimer.</text>
</comment>
<dbReference type="CDD" id="cd07037">
    <property type="entry name" value="TPP_PYR_MenD"/>
    <property type="match status" value="1"/>
</dbReference>
<dbReference type="UniPathway" id="UPA01057">
    <property type="reaction ID" value="UER00164"/>
</dbReference>
<comment type="cofactor">
    <cofactor evidence="7">
        <name>thiamine diphosphate</name>
        <dbReference type="ChEBI" id="CHEBI:58937"/>
    </cofactor>
    <text evidence="7">Binds 1 thiamine pyrophosphate per subunit.</text>
</comment>
<proteinExistence type="inferred from homology"/>
<dbReference type="InterPro" id="IPR012001">
    <property type="entry name" value="Thiamin_PyroP_enz_TPP-bd_dom"/>
</dbReference>
<evidence type="ECO:0000259" key="10">
    <source>
        <dbReference type="Pfam" id="PF16582"/>
    </source>
</evidence>
<gene>
    <name evidence="7" type="primary">menD</name>
    <name evidence="11" type="ORF">CUC15_13255</name>
</gene>
<dbReference type="GO" id="GO:0009234">
    <property type="term" value="P:menaquinone biosynthetic process"/>
    <property type="evidence" value="ECO:0007669"/>
    <property type="project" value="UniProtKB-UniRule"/>
</dbReference>
<protein>
    <recommendedName>
        <fullName evidence="7">2-succinyl-5-enolpyruvyl-6-hydroxy-3-cyclohexene-1-carboxylate synthase</fullName>
        <shortName evidence="7">SEPHCHC synthase</shortName>
        <ecNumber evidence="7">2.2.1.9</ecNumber>
    </recommendedName>
    <alternativeName>
        <fullName evidence="7">Menaquinone biosynthesis protein MenD</fullName>
    </alternativeName>
</protein>
<dbReference type="Proteomes" id="UP000253908">
    <property type="component" value="Chromosome"/>
</dbReference>
<dbReference type="Gene3D" id="3.40.50.1220">
    <property type="entry name" value="TPP-binding domain"/>
    <property type="match status" value="1"/>
</dbReference>
<dbReference type="InterPro" id="IPR011766">
    <property type="entry name" value="TPP_enzyme_TPP-bd"/>
</dbReference>